<evidence type="ECO:0000313" key="6">
    <source>
        <dbReference type="EMBL" id="PWR18086.1"/>
    </source>
</evidence>
<dbReference type="Proteomes" id="UP000246077">
    <property type="component" value="Unassembled WGS sequence"/>
</dbReference>
<protein>
    <submittedName>
        <fullName evidence="6">DNA-binding response regulator</fullName>
    </submittedName>
</protein>
<sequence>MRAILVDDEPAARRGLARLIEAAGLDLVGQAATVPEAARLIEETRPDAAFLDIEIGGATSFDLLAALARPPKVIFVTAHSDHALRAFDFQVVDFLLKPLDPARFAVAVQRLERTLKAEAAIQQHRPAARPQPRSVQVSNGRETRMVDCRRILCLEAERDYTRLYLEDEAPLLANALIGRLEEMLPKPMFRRISRSLILNTERIERIETPDRNSALVHLAGLASPIAIGRAGRSALRQFLLGPVR</sequence>
<feature type="modified residue" description="4-aspartylphosphate" evidence="2">
    <location>
        <position position="52"/>
    </location>
</feature>
<keyword evidence="2" id="KW-0597">Phosphoprotein</keyword>
<dbReference type="GO" id="GO:0006355">
    <property type="term" value="P:regulation of DNA-templated transcription"/>
    <property type="evidence" value="ECO:0007669"/>
    <property type="project" value="TreeGrafter"/>
</dbReference>
<dbReference type="EMBL" id="QGLF01000007">
    <property type="protein sequence ID" value="PWR18086.1"/>
    <property type="molecule type" value="Genomic_DNA"/>
</dbReference>
<dbReference type="SMART" id="SM00850">
    <property type="entry name" value="LytTR"/>
    <property type="match status" value="1"/>
</dbReference>
<dbReference type="InterPro" id="IPR039420">
    <property type="entry name" value="WalR-like"/>
</dbReference>
<dbReference type="SUPFAM" id="SSF52172">
    <property type="entry name" value="CheY-like"/>
    <property type="match status" value="1"/>
</dbReference>
<feature type="domain" description="HTH LytTR-type" evidence="5">
    <location>
        <begin position="145"/>
        <end position="241"/>
    </location>
</feature>
<reference evidence="7" key="1">
    <citation type="submission" date="2018-05" db="EMBL/GenBank/DDBJ databases">
        <title>Zavarzinia sp. HR-AS.</title>
        <authorList>
            <person name="Lee Y."/>
            <person name="Jeon C.O."/>
        </authorList>
    </citation>
    <scope>NUCLEOTIDE SEQUENCE [LARGE SCALE GENOMIC DNA]</scope>
    <source>
        <strain evidence="7">DSM 1231</strain>
    </source>
</reference>
<dbReference type="Gene3D" id="3.40.50.2300">
    <property type="match status" value="1"/>
</dbReference>
<dbReference type="RefSeq" id="WP_109923220.1">
    <property type="nucleotide sequence ID" value="NZ_QGLF01000007.1"/>
</dbReference>
<dbReference type="InterPro" id="IPR007492">
    <property type="entry name" value="LytTR_DNA-bd_dom"/>
</dbReference>
<dbReference type="GO" id="GO:0032993">
    <property type="term" value="C:protein-DNA complex"/>
    <property type="evidence" value="ECO:0007669"/>
    <property type="project" value="TreeGrafter"/>
</dbReference>
<dbReference type="Pfam" id="PF00072">
    <property type="entry name" value="Response_reg"/>
    <property type="match status" value="1"/>
</dbReference>
<accession>A0A317DW38</accession>
<feature type="domain" description="Response regulatory" evidence="4">
    <location>
        <begin position="2"/>
        <end position="112"/>
    </location>
</feature>
<dbReference type="InterPro" id="IPR011006">
    <property type="entry name" value="CheY-like_superfamily"/>
</dbReference>
<dbReference type="GO" id="GO:0005829">
    <property type="term" value="C:cytosol"/>
    <property type="evidence" value="ECO:0007669"/>
    <property type="project" value="TreeGrafter"/>
</dbReference>
<dbReference type="OrthoDB" id="9786101at2"/>
<dbReference type="Pfam" id="PF04397">
    <property type="entry name" value="LytTR"/>
    <property type="match status" value="1"/>
</dbReference>
<proteinExistence type="predicted"/>
<comment type="caution">
    <text evidence="6">The sequence shown here is derived from an EMBL/GenBank/DDBJ whole genome shotgun (WGS) entry which is preliminary data.</text>
</comment>
<keyword evidence="1 6" id="KW-0238">DNA-binding</keyword>
<organism evidence="6 7">
    <name type="scientific">Zavarzinia compransoris</name>
    <dbReference type="NCBI Taxonomy" id="1264899"/>
    <lineage>
        <taxon>Bacteria</taxon>
        <taxon>Pseudomonadati</taxon>
        <taxon>Pseudomonadota</taxon>
        <taxon>Alphaproteobacteria</taxon>
        <taxon>Rhodospirillales</taxon>
        <taxon>Zavarziniaceae</taxon>
        <taxon>Zavarzinia</taxon>
    </lineage>
</organism>
<evidence type="ECO:0000256" key="2">
    <source>
        <dbReference type="PROSITE-ProRule" id="PRU00169"/>
    </source>
</evidence>
<dbReference type="PROSITE" id="PS50930">
    <property type="entry name" value="HTH_LYTTR"/>
    <property type="match status" value="1"/>
</dbReference>
<dbReference type="SMART" id="SM00448">
    <property type="entry name" value="REC"/>
    <property type="match status" value="1"/>
</dbReference>
<name>A0A317DW38_9PROT</name>
<evidence type="ECO:0000259" key="5">
    <source>
        <dbReference type="PROSITE" id="PS50930"/>
    </source>
</evidence>
<evidence type="ECO:0000256" key="1">
    <source>
        <dbReference type="ARBA" id="ARBA00023125"/>
    </source>
</evidence>
<dbReference type="GO" id="GO:0000976">
    <property type="term" value="F:transcription cis-regulatory region binding"/>
    <property type="evidence" value="ECO:0007669"/>
    <property type="project" value="TreeGrafter"/>
</dbReference>
<dbReference type="PANTHER" id="PTHR48111">
    <property type="entry name" value="REGULATOR OF RPOS"/>
    <property type="match status" value="1"/>
</dbReference>
<dbReference type="InterPro" id="IPR001789">
    <property type="entry name" value="Sig_transdc_resp-reg_receiver"/>
</dbReference>
<gene>
    <name evidence="6" type="ORF">DKG75_21390</name>
</gene>
<evidence type="ECO:0000313" key="7">
    <source>
        <dbReference type="Proteomes" id="UP000246077"/>
    </source>
</evidence>
<dbReference type="PANTHER" id="PTHR48111:SF69">
    <property type="entry name" value="RESPONSE REGULATOR RECEIVER"/>
    <property type="match status" value="1"/>
</dbReference>
<dbReference type="PROSITE" id="PS50110">
    <property type="entry name" value="RESPONSE_REGULATORY"/>
    <property type="match status" value="1"/>
</dbReference>
<evidence type="ECO:0000259" key="4">
    <source>
        <dbReference type="PROSITE" id="PS50110"/>
    </source>
</evidence>
<keyword evidence="7" id="KW-1185">Reference proteome</keyword>
<dbReference type="GO" id="GO:0000156">
    <property type="term" value="F:phosphorelay response regulator activity"/>
    <property type="evidence" value="ECO:0007669"/>
    <property type="project" value="TreeGrafter"/>
</dbReference>
<dbReference type="AlphaFoldDB" id="A0A317DW38"/>
<evidence type="ECO:0000256" key="3">
    <source>
        <dbReference type="SAM" id="MobiDB-lite"/>
    </source>
</evidence>
<dbReference type="Gene3D" id="2.40.50.1020">
    <property type="entry name" value="LytTr DNA-binding domain"/>
    <property type="match status" value="1"/>
</dbReference>
<feature type="region of interest" description="Disordered" evidence="3">
    <location>
        <begin position="121"/>
        <end position="140"/>
    </location>
</feature>